<dbReference type="Proteomes" id="UP000325004">
    <property type="component" value="Chromosome"/>
</dbReference>
<gene>
    <name evidence="2" type="ORF">FZC34_02130</name>
</gene>
<dbReference type="Gene3D" id="3.40.30.10">
    <property type="entry name" value="Glutaredoxin"/>
    <property type="match status" value="1"/>
</dbReference>
<evidence type="ECO:0000313" key="2">
    <source>
        <dbReference type="EMBL" id="QEK38696.1"/>
    </source>
</evidence>
<dbReference type="RefSeq" id="WP_148971817.1">
    <property type="nucleotide sequence ID" value="NZ_CP043316.1"/>
</dbReference>
<keyword evidence="3" id="KW-1185">Reference proteome</keyword>
<name>A0A5C0UF13_9PROT</name>
<accession>A0A5C0UF13</accession>
<dbReference type="Pfam" id="PF13462">
    <property type="entry name" value="Thioredoxin_4"/>
    <property type="match status" value="1"/>
</dbReference>
<proteinExistence type="predicted"/>
<dbReference type="CDD" id="cd02972">
    <property type="entry name" value="DsbA_family"/>
    <property type="match status" value="1"/>
</dbReference>
<protein>
    <recommendedName>
        <fullName evidence="1">Thioredoxin-like fold domain-containing protein</fullName>
    </recommendedName>
</protein>
<dbReference type="KEGG" id="cpri:FZC34_02130"/>
<dbReference type="SUPFAM" id="SSF52833">
    <property type="entry name" value="Thioredoxin-like"/>
    <property type="match status" value="1"/>
</dbReference>
<feature type="domain" description="Thioredoxin-like fold" evidence="1">
    <location>
        <begin position="46"/>
        <end position="171"/>
    </location>
</feature>
<reference evidence="2 3" key="1">
    <citation type="submission" date="2019-08" db="EMBL/GenBank/DDBJ databases">
        <title>Highly reduced genomes of protist endosymbionts show evolutionary convergence.</title>
        <authorList>
            <person name="George E."/>
            <person name="Husnik F."/>
            <person name="Tashyreva D."/>
            <person name="Prokopchuk G."/>
            <person name="Horak A."/>
            <person name="Kwong W.K."/>
            <person name="Lukes J."/>
            <person name="Keeling P.J."/>
        </authorList>
    </citation>
    <scope>NUCLEOTIDE SEQUENCE [LARGE SCALE GENOMIC DNA]</scope>
    <source>
        <strain evidence="2">1604LC</strain>
    </source>
</reference>
<evidence type="ECO:0000313" key="3">
    <source>
        <dbReference type="Proteomes" id="UP000325004"/>
    </source>
</evidence>
<dbReference type="EMBL" id="CP043316">
    <property type="protein sequence ID" value="QEK38696.1"/>
    <property type="molecule type" value="Genomic_DNA"/>
</dbReference>
<dbReference type="InterPro" id="IPR036249">
    <property type="entry name" value="Thioredoxin-like_sf"/>
</dbReference>
<dbReference type="OrthoDB" id="8478320at2"/>
<dbReference type="InterPro" id="IPR012336">
    <property type="entry name" value="Thioredoxin-like_fold"/>
</dbReference>
<organism evidence="2 3">
    <name type="scientific">Candidatus Cytomitobacter primus</name>
    <dbReference type="NCBI Taxonomy" id="2066024"/>
    <lineage>
        <taxon>Bacteria</taxon>
        <taxon>Pseudomonadati</taxon>
        <taxon>Pseudomonadota</taxon>
        <taxon>Alphaproteobacteria</taxon>
        <taxon>Holosporales</taxon>
        <taxon>Holosporaceae</taxon>
        <taxon>Candidatus Cytomitobacter</taxon>
    </lineage>
</organism>
<dbReference type="AlphaFoldDB" id="A0A5C0UF13"/>
<evidence type="ECO:0000259" key="1">
    <source>
        <dbReference type="Pfam" id="PF13462"/>
    </source>
</evidence>
<sequence length="202" mass="23114">MKLNMTFSHIIGFFSGAVTALLFAEMFCISFNPIQDQMPFIQCDKNNLIVYSSPSCRYCAKFYEKIDKLQNKKKLNIKNVDISSNLVDAMGSSIILHAKNPNKMRKHIFKTQKMWLNEEDIMLSAQNLIQICNKLESIDLERVYSKVSVLMKETRKMCSSLGHEALPTILLVKKWEGVKNIDSVLQEIEESDGMRFGSSNVC</sequence>